<protein>
    <submittedName>
        <fullName evidence="1">Uncharacterized protein</fullName>
    </submittedName>
</protein>
<sequence>MAELQQWLLRSEMPEFSQLLVLPFPEWIRKVEEEAQLSAWPVIGWAKGHAEFPVFNTRHPELNAPWARQETLEGLRRGLDEDCFRRMLRFIFVSVPCHEARETARGLWHQSHRGGGSGQSSQLSEPCGWGTEWKSDWRPPRVSGTPSSVTPCARGYGVDWEGAAMPGPRHKQVVQSLLPTRCKIGLWKVRPIDINASGPETSEDDSRVEFLLSYFWCSLDRSVIAVAMASRGEKRPLRAPATPQAGKLPWLRKRLPPAVTGLRLYETLHREYARALQEEGLTVAMSRVADTASEKYAELHRTALELLRSVASRHRESGSRSLANYDVLIFRGEACGNRRRNLSVRLASLRRRRGKVREALCSVLAALCCRLQKNWLAAYDEEEPVRGYFAHSLVEASSVFRVALRPGRPLRLASLLIYQELPLAQALAAMDHGGPFPEGHEKEPIGERRYGLQRVGVEGCPGEEQKERLCDVEPEARIRELMKSKAPVIVLDVYCALAPKDHAKRHNLGPVVKAEFAALLRRSRDAGQAVLFLVGGERPAQLAQKVYLQPRFTSIGGLMCGYLRWKPDASAPWEPPKLQGQRRIIFGLQLP</sequence>
<dbReference type="EMBL" id="CAJNJA010045674">
    <property type="protein sequence ID" value="CAE7811274.1"/>
    <property type="molecule type" value="Genomic_DNA"/>
</dbReference>
<name>A0A812Z585_9DINO</name>
<keyword evidence="2" id="KW-1185">Reference proteome</keyword>
<evidence type="ECO:0000313" key="1">
    <source>
        <dbReference type="EMBL" id="CAE7811274.1"/>
    </source>
</evidence>
<comment type="caution">
    <text evidence="1">The sequence shown here is derived from an EMBL/GenBank/DDBJ whole genome shotgun (WGS) entry which is preliminary data.</text>
</comment>
<dbReference type="OrthoDB" id="10275702at2759"/>
<evidence type="ECO:0000313" key="2">
    <source>
        <dbReference type="Proteomes" id="UP000601435"/>
    </source>
</evidence>
<gene>
    <name evidence="1" type="ORF">SNEC2469_LOCUS24035</name>
</gene>
<organism evidence="1 2">
    <name type="scientific">Symbiodinium necroappetens</name>
    <dbReference type="NCBI Taxonomy" id="1628268"/>
    <lineage>
        <taxon>Eukaryota</taxon>
        <taxon>Sar</taxon>
        <taxon>Alveolata</taxon>
        <taxon>Dinophyceae</taxon>
        <taxon>Suessiales</taxon>
        <taxon>Symbiodiniaceae</taxon>
        <taxon>Symbiodinium</taxon>
    </lineage>
</organism>
<accession>A0A812Z585</accession>
<dbReference type="Proteomes" id="UP000601435">
    <property type="component" value="Unassembled WGS sequence"/>
</dbReference>
<dbReference type="AlphaFoldDB" id="A0A812Z585"/>
<reference evidence="1" key="1">
    <citation type="submission" date="2021-02" db="EMBL/GenBank/DDBJ databases">
        <authorList>
            <person name="Dougan E. K."/>
            <person name="Rhodes N."/>
            <person name="Thang M."/>
            <person name="Chan C."/>
        </authorList>
    </citation>
    <scope>NUCLEOTIDE SEQUENCE</scope>
</reference>
<proteinExistence type="predicted"/>